<feature type="transmembrane region" description="Helical" evidence="2">
    <location>
        <begin position="200"/>
        <end position="220"/>
    </location>
</feature>
<gene>
    <name evidence="3" type="ORF">FK268_14190</name>
</gene>
<feature type="transmembrane region" description="Helical" evidence="2">
    <location>
        <begin position="87"/>
        <end position="108"/>
    </location>
</feature>
<name>A0A5C5RLR7_9ACTN</name>
<reference evidence="3 4" key="1">
    <citation type="submission" date="2019-06" db="EMBL/GenBank/DDBJ databases">
        <authorList>
            <person name="Teng J.L.L."/>
            <person name="Lee H.H."/>
            <person name="Lau S.K.P."/>
            <person name="Woo P.C.Y."/>
        </authorList>
    </citation>
    <scope>NUCLEOTIDE SEQUENCE [LARGE SCALE GENOMIC DNA]</scope>
    <source>
        <strain evidence="3 4">HKU70</strain>
    </source>
</reference>
<keyword evidence="2" id="KW-0812">Transmembrane</keyword>
<keyword evidence="2" id="KW-1133">Transmembrane helix</keyword>
<evidence type="ECO:0000256" key="2">
    <source>
        <dbReference type="SAM" id="Phobius"/>
    </source>
</evidence>
<feature type="transmembrane region" description="Helical" evidence="2">
    <location>
        <begin position="120"/>
        <end position="140"/>
    </location>
</feature>
<sequence length="444" mass="48609">MTTPTVETPAATASETPPPRWTTAQLIGFRLLFTLGGGLTILSVFGSLLLHVVLAPVQGVFGRLGALVTGTEYQAIVDTSSGDSVAIWQYHAGWAATAVVITVVWTLLDRRATDYRALGGLLWQVGRIALASGMIFYGLGKAIPSQFVFMQLPTYALQPAGDISRMNMLWGFMGASDGYSIATGLVELISGLFLLSRRTWILGALGSIISMVQVVLMDTFYNVPVKWLCFEFLLIALTLLAPQWINLIRVGFGRAAGPAPRIWRAAGADRAWLRRTSITVAALILIVTTALGTFMGVSSQFALKQPRTTLDGVWHATSFRVDGREATVAEDPWINIAITHRGRGFWEFIGDGYTNLVTQDNSARVTPWLLTIDDGALTVKPRKSAPETVLKYTQPDPDRLVITGRLDGREIAADYARRPMQRQSEELRFTHPTPDKDAPTLDFP</sequence>
<dbReference type="EMBL" id="VIGV01000004">
    <property type="protein sequence ID" value="TWS23433.1"/>
    <property type="molecule type" value="Genomic_DNA"/>
</dbReference>
<feature type="transmembrane region" description="Helical" evidence="2">
    <location>
        <begin position="272"/>
        <end position="297"/>
    </location>
</feature>
<feature type="transmembrane region" description="Helical" evidence="2">
    <location>
        <begin position="31"/>
        <end position="54"/>
    </location>
</feature>
<dbReference type="Proteomes" id="UP000319792">
    <property type="component" value="Unassembled WGS sequence"/>
</dbReference>
<feature type="transmembrane region" description="Helical" evidence="2">
    <location>
        <begin position="178"/>
        <end position="195"/>
    </location>
</feature>
<dbReference type="OrthoDB" id="102112at2"/>
<organism evidence="3 4">
    <name type="scientific">Tsukamurella sputi</name>
    <dbReference type="NCBI Taxonomy" id="2591848"/>
    <lineage>
        <taxon>Bacteria</taxon>
        <taxon>Bacillati</taxon>
        <taxon>Actinomycetota</taxon>
        <taxon>Actinomycetes</taxon>
        <taxon>Mycobacteriales</taxon>
        <taxon>Tsukamurellaceae</taxon>
        <taxon>Tsukamurella</taxon>
    </lineage>
</organism>
<proteinExistence type="predicted"/>
<comment type="caution">
    <text evidence="3">The sequence shown here is derived from an EMBL/GenBank/DDBJ whole genome shotgun (WGS) entry which is preliminary data.</text>
</comment>
<evidence type="ECO:0000256" key="1">
    <source>
        <dbReference type="SAM" id="MobiDB-lite"/>
    </source>
</evidence>
<keyword evidence="4" id="KW-1185">Reference proteome</keyword>
<accession>A0A5C5RLR7</accession>
<feature type="transmembrane region" description="Helical" evidence="2">
    <location>
        <begin position="232"/>
        <end position="252"/>
    </location>
</feature>
<dbReference type="RefSeq" id="WP_146435103.1">
    <property type="nucleotide sequence ID" value="NZ_VIGV01000004.1"/>
</dbReference>
<reference evidence="3 4" key="2">
    <citation type="submission" date="2019-08" db="EMBL/GenBank/DDBJ databases">
        <title>Tsukamurella conjunctivitidis sp. nov., Tsukamurella assacharolytica sp. nov. and Tsukamurella sputae sp. nov. isolated from patients with conjunctivitis, bacteraemia (lymphoma) and respiratory infection (sputum) in Hong Kong.</title>
        <authorList>
            <person name="Fok K.M.N."/>
            <person name="Fong J.Y.H."/>
        </authorList>
    </citation>
    <scope>NUCLEOTIDE SEQUENCE [LARGE SCALE GENOMIC DNA]</scope>
    <source>
        <strain evidence="3 4">HKU70</strain>
    </source>
</reference>
<evidence type="ECO:0000313" key="3">
    <source>
        <dbReference type="EMBL" id="TWS23433.1"/>
    </source>
</evidence>
<evidence type="ECO:0000313" key="4">
    <source>
        <dbReference type="Proteomes" id="UP000319792"/>
    </source>
</evidence>
<dbReference type="AlphaFoldDB" id="A0A5C5RLR7"/>
<keyword evidence="2" id="KW-0472">Membrane</keyword>
<protein>
    <recommendedName>
        <fullName evidence="5">DoxX family protein</fullName>
    </recommendedName>
</protein>
<feature type="region of interest" description="Disordered" evidence="1">
    <location>
        <begin position="416"/>
        <end position="444"/>
    </location>
</feature>
<evidence type="ECO:0008006" key="5">
    <source>
        <dbReference type="Google" id="ProtNLM"/>
    </source>
</evidence>